<keyword evidence="6" id="KW-1185">Reference proteome</keyword>
<name>W9YLA7_9EURO</name>
<dbReference type="GO" id="GO:0000127">
    <property type="term" value="C:transcription factor TFIIIC complex"/>
    <property type="evidence" value="ECO:0007669"/>
    <property type="project" value="TreeGrafter"/>
</dbReference>
<dbReference type="InterPro" id="IPR015943">
    <property type="entry name" value="WD40/YVTN_repeat-like_dom_sf"/>
</dbReference>
<dbReference type="STRING" id="1182541.W9YLA7"/>
<protein>
    <submittedName>
        <fullName evidence="5">Uncharacterized protein</fullName>
    </submittedName>
</protein>
<dbReference type="EMBL" id="AMWN01000002">
    <property type="protein sequence ID" value="EXJ93328.1"/>
    <property type="molecule type" value="Genomic_DNA"/>
</dbReference>
<dbReference type="Proteomes" id="UP000019484">
    <property type="component" value="Unassembled WGS sequence"/>
</dbReference>
<dbReference type="SUPFAM" id="SSF50978">
    <property type="entry name" value="WD40 repeat-like"/>
    <property type="match status" value="1"/>
</dbReference>
<dbReference type="GO" id="GO:0005634">
    <property type="term" value="C:nucleus"/>
    <property type="evidence" value="ECO:0007669"/>
    <property type="project" value="UniProtKB-SubCell"/>
</dbReference>
<evidence type="ECO:0000313" key="6">
    <source>
        <dbReference type="Proteomes" id="UP000019484"/>
    </source>
</evidence>
<accession>W9YLA7</accession>
<feature type="compositionally biased region" description="Acidic residues" evidence="4">
    <location>
        <begin position="80"/>
        <end position="96"/>
    </location>
</feature>
<evidence type="ECO:0000256" key="1">
    <source>
        <dbReference type="ARBA" id="ARBA00004123"/>
    </source>
</evidence>
<evidence type="ECO:0000256" key="3">
    <source>
        <dbReference type="ARBA" id="ARBA00023242"/>
    </source>
</evidence>
<dbReference type="eggNOG" id="ENOG502S1WJ">
    <property type="taxonomic scope" value="Eukaryota"/>
</dbReference>
<dbReference type="InterPro" id="IPR052416">
    <property type="entry name" value="GTF3C_component"/>
</dbReference>
<feature type="region of interest" description="Disordered" evidence="4">
    <location>
        <begin position="1"/>
        <end position="141"/>
    </location>
</feature>
<proteinExistence type="predicted"/>
<evidence type="ECO:0000256" key="2">
    <source>
        <dbReference type="ARBA" id="ARBA00023163"/>
    </source>
</evidence>
<feature type="compositionally biased region" description="Low complexity" evidence="4">
    <location>
        <begin position="108"/>
        <end position="121"/>
    </location>
</feature>
<evidence type="ECO:0000256" key="4">
    <source>
        <dbReference type="SAM" id="MobiDB-lite"/>
    </source>
</evidence>
<dbReference type="HOGENOM" id="CLU_018776_0_0_1"/>
<evidence type="ECO:0000313" key="5">
    <source>
        <dbReference type="EMBL" id="EXJ93328.1"/>
    </source>
</evidence>
<dbReference type="AlphaFoldDB" id="W9YLA7"/>
<comment type="caution">
    <text evidence="5">The sequence shown here is derived from an EMBL/GenBank/DDBJ whole genome shotgun (WGS) entry which is preliminary data.</text>
</comment>
<dbReference type="RefSeq" id="XP_007720822.1">
    <property type="nucleotide sequence ID" value="XM_007722632.1"/>
</dbReference>
<sequence>MASSARRPVRQRKANPKYANDGWDKETLRILRASSESSGSSPNENLVSRIGSEDKDPSLEGAGDLSVVSTAPSQPSEIESPSEEDDDLSLSSEDDTTTLKHSRHNPRPHLSSRTTTSSHSRGIPSGRTHSSKRGRYQKTYGPEVQDLSDVIRARDIWLKGPDVTLPSRISISASIEQSRSSTSSRVTTDYGEYVPGSSESPDKVPLAHMMRRSQVLLTIEKQGLRAKYLPTPAVAHSVVLGPWGRQTKIDLAHLSPLDFGQAWPADPKEEAVQQEQGSSSFRNRRRHEGWLINVGESVQCLAWAPVSGPIQYLAIVTRCTSRQRQSVPGEVGDRPAFRPSPPYPSSIQIWAFETESTRTTGVRTLSFNAKPRLALVVGTDWGDIRRIKWCPSAQTGNTGHTGGRPDVLIGLLGAISTDGYARVLALNMPEEPNSGSPIIVRAEQAAITVAPPVDTIFTSLAFMDPSNLVVGASDGSIQVFDLASRGKDGRSLTSYLRQQVHNTYVTSICAAWPSPCSAFIASNSASGELVMTDLRSPDQDRISIPRACFPHRDLLFSPLTRSFITGLDRAGNTHVETHSATFLVCHHMRQFSSALRIARLPELSGAATALASSPWHPCILVGNARGQVLSTNYLRKVLPFRRGDAGKAANAYLQKICEYDWRPLSADELGGDLVPSHERKELDLYHGRGLRAGVSRFNEGFKPERIEVASMPSTKKKRQQKDSGVVAEAVFEEEQAVTAVDWCPNASCAGLAAIGWGSGIVRVQDLAHDLT</sequence>
<dbReference type="PANTHER" id="PTHR15052">
    <property type="entry name" value="RNA POLYMERASE III TRANSCRIPTION INITIATION FACTOR COMPLEX SUBUNIT"/>
    <property type="match status" value="1"/>
</dbReference>
<comment type="subcellular location">
    <subcellularLocation>
        <location evidence="1">Nucleus</location>
    </subcellularLocation>
</comment>
<dbReference type="OrthoDB" id="4703at2759"/>
<keyword evidence="2" id="KW-0804">Transcription</keyword>
<feature type="region of interest" description="Disordered" evidence="4">
    <location>
        <begin position="180"/>
        <end position="204"/>
    </location>
</feature>
<dbReference type="PANTHER" id="PTHR15052:SF2">
    <property type="entry name" value="GENERAL TRANSCRIPTION FACTOR 3C POLYPEPTIDE 2"/>
    <property type="match status" value="1"/>
</dbReference>
<dbReference type="GeneID" id="19156621"/>
<dbReference type="Gene3D" id="2.130.10.10">
    <property type="entry name" value="YVTN repeat-like/Quinoprotein amine dehydrogenase"/>
    <property type="match status" value="1"/>
</dbReference>
<dbReference type="InterPro" id="IPR036322">
    <property type="entry name" value="WD40_repeat_dom_sf"/>
</dbReference>
<organism evidence="5 6">
    <name type="scientific">Capronia coronata CBS 617.96</name>
    <dbReference type="NCBI Taxonomy" id="1182541"/>
    <lineage>
        <taxon>Eukaryota</taxon>
        <taxon>Fungi</taxon>
        <taxon>Dikarya</taxon>
        <taxon>Ascomycota</taxon>
        <taxon>Pezizomycotina</taxon>
        <taxon>Eurotiomycetes</taxon>
        <taxon>Chaetothyriomycetidae</taxon>
        <taxon>Chaetothyriales</taxon>
        <taxon>Herpotrichiellaceae</taxon>
        <taxon>Capronia</taxon>
    </lineage>
</organism>
<dbReference type="GO" id="GO:0006383">
    <property type="term" value="P:transcription by RNA polymerase III"/>
    <property type="evidence" value="ECO:0007669"/>
    <property type="project" value="TreeGrafter"/>
</dbReference>
<keyword evidence="3" id="KW-0539">Nucleus</keyword>
<gene>
    <name evidence="5" type="ORF">A1O1_01720</name>
</gene>
<reference evidence="5 6" key="1">
    <citation type="submission" date="2013-03" db="EMBL/GenBank/DDBJ databases">
        <title>The Genome Sequence of Capronia coronata CBS 617.96.</title>
        <authorList>
            <consortium name="The Broad Institute Genomics Platform"/>
            <person name="Cuomo C."/>
            <person name="de Hoog S."/>
            <person name="Gorbushina A."/>
            <person name="Walker B."/>
            <person name="Young S.K."/>
            <person name="Zeng Q."/>
            <person name="Gargeya S."/>
            <person name="Fitzgerald M."/>
            <person name="Haas B."/>
            <person name="Abouelleil A."/>
            <person name="Allen A.W."/>
            <person name="Alvarado L."/>
            <person name="Arachchi H.M."/>
            <person name="Berlin A.M."/>
            <person name="Chapman S.B."/>
            <person name="Gainer-Dewar J."/>
            <person name="Goldberg J."/>
            <person name="Griggs A."/>
            <person name="Gujja S."/>
            <person name="Hansen M."/>
            <person name="Howarth C."/>
            <person name="Imamovic A."/>
            <person name="Ireland A."/>
            <person name="Larimer J."/>
            <person name="McCowan C."/>
            <person name="Murphy C."/>
            <person name="Pearson M."/>
            <person name="Poon T.W."/>
            <person name="Priest M."/>
            <person name="Roberts A."/>
            <person name="Saif S."/>
            <person name="Shea T."/>
            <person name="Sisk P."/>
            <person name="Sykes S."/>
            <person name="Wortman J."/>
            <person name="Nusbaum C."/>
            <person name="Birren B."/>
        </authorList>
    </citation>
    <scope>NUCLEOTIDE SEQUENCE [LARGE SCALE GENOMIC DNA]</scope>
    <source>
        <strain evidence="5 6">CBS 617.96</strain>
    </source>
</reference>